<keyword evidence="2" id="KW-1185">Reference proteome</keyword>
<name>A0ACB5TAF3_AMBMO</name>
<dbReference type="Proteomes" id="UP001165064">
    <property type="component" value="Unassembled WGS sequence"/>
</dbReference>
<reference evidence="1" key="1">
    <citation type="submission" date="2023-04" db="EMBL/GenBank/DDBJ databases">
        <title>Ambrosiozyma monospora NBRC 10751.</title>
        <authorList>
            <person name="Ichikawa N."/>
            <person name="Sato H."/>
            <person name="Tonouchi N."/>
        </authorList>
    </citation>
    <scope>NUCLEOTIDE SEQUENCE</scope>
    <source>
        <strain evidence="1">NBRC 10751</strain>
    </source>
</reference>
<evidence type="ECO:0000313" key="1">
    <source>
        <dbReference type="EMBL" id="GME84340.1"/>
    </source>
</evidence>
<gene>
    <name evidence="1" type="ORF">Amon02_000677200</name>
</gene>
<accession>A0ACB5TAF3</accession>
<dbReference type="EMBL" id="BSXS01005419">
    <property type="protein sequence ID" value="GME84340.1"/>
    <property type="molecule type" value="Genomic_DNA"/>
</dbReference>
<sequence length="555" mass="62803">MNHQQQSLPKETPQKRQLPLTTRTPKTPRTPVQPALGRRRTRSNTGTPQAVLPDPPVRTPKAALPSVTRRASKMSNDQLQTPIAKGNATTTTGDTPSSRLRRSPRLAMPKVVDIPDEESHSLLQFSASVLSSTEKSKPKGKAKAKTKAKTTPKTKAKAKTTPKTKAKKPKQKQVFEETDNDDDEEEEREVQEENETTKTPIRKNQKSASYRKLSMTPVSKLRKRRAELTLMKKEALKRAKKVQSELNKSNANSDSEPDNNDEVEDDDEIEELEEHIDDQVIDQSVANLKKKQDQLIKARLGTGKLDSIRSNKTVKPRHRIVDFKTPRQRKSPGKSKLISYKRLISNKARLMTIDVINQIMLDYFSTASLPLFTSRFLEANGIEPTSRAEIHVSKKLHLFMANYKTQLSAYFDSLIDTHLTNNLITQDLQNSLRERNVNREAIFEIRQQRFEVLAKVNSKRRRYLKLKKEFSRKLEVYKKLLALKRARNGNEGSEGDGEESKASGSCKELDDVLTRLSGLNVVTDPNHGLIDKLKSVNSQLHNLAESVDDVDPTGK</sequence>
<organism evidence="1 2">
    <name type="scientific">Ambrosiozyma monospora</name>
    <name type="common">Yeast</name>
    <name type="synonym">Endomycopsis monosporus</name>
    <dbReference type="NCBI Taxonomy" id="43982"/>
    <lineage>
        <taxon>Eukaryota</taxon>
        <taxon>Fungi</taxon>
        <taxon>Dikarya</taxon>
        <taxon>Ascomycota</taxon>
        <taxon>Saccharomycotina</taxon>
        <taxon>Pichiomycetes</taxon>
        <taxon>Pichiales</taxon>
        <taxon>Pichiaceae</taxon>
        <taxon>Ambrosiozyma</taxon>
    </lineage>
</organism>
<protein>
    <submittedName>
        <fullName evidence="1">Unnamed protein product</fullName>
    </submittedName>
</protein>
<proteinExistence type="predicted"/>
<evidence type="ECO:0000313" key="2">
    <source>
        <dbReference type="Proteomes" id="UP001165064"/>
    </source>
</evidence>
<comment type="caution">
    <text evidence="1">The sequence shown here is derived from an EMBL/GenBank/DDBJ whole genome shotgun (WGS) entry which is preliminary data.</text>
</comment>